<dbReference type="Proteomes" id="UP000323426">
    <property type="component" value="Unassembled WGS sequence"/>
</dbReference>
<sequence length="193" mass="22097">MRAEYLLIISPSTSVRDVVLYLKKQLGNKINDYPGRYSQPHISILWVELDDSLEHQLFSSLFKILALESPIVLTTNGIKYFPSSKTIYLGIEETSSFEQMSRNIGKSSFIVGLPAEFRSSTYVPHLTINRNLEHSFDFARDYFGEYSYKESFTASSALLLKRYDGGRYFPVQEFPFCAVLSGQLPMFTPPIYV</sequence>
<dbReference type="SUPFAM" id="SSF55144">
    <property type="entry name" value="LigT-like"/>
    <property type="match status" value="1"/>
</dbReference>
<dbReference type="RefSeq" id="WP_150087140.1">
    <property type="nucleotide sequence ID" value="NZ_VWSF01000002.1"/>
</dbReference>
<organism evidence="1 2">
    <name type="scientific">Adhaeribacter rhizoryzae</name>
    <dbReference type="NCBI Taxonomy" id="2607907"/>
    <lineage>
        <taxon>Bacteria</taxon>
        <taxon>Pseudomonadati</taxon>
        <taxon>Bacteroidota</taxon>
        <taxon>Cytophagia</taxon>
        <taxon>Cytophagales</taxon>
        <taxon>Hymenobacteraceae</taxon>
        <taxon>Adhaeribacter</taxon>
    </lineage>
</organism>
<dbReference type="InterPro" id="IPR009097">
    <property type="entry name" value="Cyclic_Pdiesterase"/>
</dbReference>
<reference evidence="1 2" key="1">
    <citation type="submission" date="2019-09" db="EMBL/GenBank/DDBJ databases">
        <title>Genome sequence and assembly of Adhaeribacter sp.</title>
        <authorList>
            <person name="Chhetri G."/>
        </authorList>
    </citation>
    <scope>NUCLEOTIDE SEQUENCE [LARGE SCALE GENOMIC DNA]</scope>
    <source>
        <strain evidence="1 2">DK36</strain>
    </source>
</reference>
<keyword evidence="2" id="KW-1185">Reference proteome</keyword>
<dbReference type="EMBL" id="VWSF01000002">
    <property type="protein sequence ID" value="KAA5548813.1"/>
    <property type="molecule type" value="Genomic_DNA"/>
</dbReference>
<accession>A0A5M6DN28</accession>
<comment type="caution">
    <text evidence="1">The sequence shown here is derived from an EMBL/GenBank/DDBJ whole genome shotgun (WGS) entry which is preliminary data.</text>
</comment>
<gene>
    <name evidence="1" type="ORF">F0145_04680</name>
</gene>
<name>A0A5M6DN28_9BACT</name>
<dbReference type="Pfam" id="PF13563">
    <property type="entry name" value="2_5_RNA_ligase2"/>
    <property type="match status" value="1"/>
</dbReference>
<dbReference type="AlphaFoldDB" id="A0A5M6DN28"/>
<evidence type="ECO:0000313" key="1">
    <source>
        <dbReference type="EMBL" id="KAA5548813.1"/>
    </source>
</evidence>
<protein>
    <submittedName>
        <fullName evidence="1">2'-5' RNA ligase family protein</fullName>
    </submittedName>
</protein>
<evidence type="ECO:0000313" key="2">
    <source>
        <dbReference type="Proteomes" id="UP000323426"/>
    </source>
</evidence>
<keyword evidence="1" id="KW-0436">Ligase</keyword>
<dbReference type="GO" id="GO:0016874">
    <property type="term" value="F:ligase activity"/>
    <property type="evidence" value="ECO:0007669"/>
    <property type="project" value="UniProtKB-KW"/>
</dbReference>
<proteinExistence type="predicted"/>
<dbReference type="Gene3D" id="3.90.1140.10">
    <property type="entry name" value="Cyclic phosphodiesterase"/>
    <property type="match status" value="1"/>
</dbReference>